<dbReference type="SMART" id="SM00028">
    <property type="entry name" value="TPR"/>
    <property type="match status" value="7"/>
</dbReference>
<organism evidence="5">
    <name type="scientific">Candidatus Methanophaga sp. ANME-1 ERB7</name>
    <dbReference type="NCBI Taxonomy" id="2759913"/>
    <lineage>
        <taxon>Archaea</taxon>
        <taxon>Methanobacteriati</taxon>
        <taxon>Methanobacteriota</taxon>
        <taxon>Stenosarchaea group</taxon>
        <taxon>Methanomicrobia</taxon>
        <taxon>Candidatus Methanophagales</taxon>
        <taxon>Candidatus Methanophagaceae</taxon>
        <taxon>Candidatus Methanophaga</taxon>
    </lineage>
</organism>
<keyword evidence="2" id="KW-0963">Cytoplasm</keyword>
<dbReference type="PANTHER" id="PTHR46630">
    <property type="entry name" value="TETRATRICOPEPTIDE REPEAT PROTEIN 29"/>
    <property type="match status" value="1"/>
</dbReference>
<comment type="subcellular location">
    <subcellularLocation>
        <location evidence="1">Cytoplasm</location>
    </subcellularLocation>
</comment>
<dbReference type="PANTHER" id="PTHR46630:SF1">
    <property type="entry name" value="TETRATRICOPEPTIDE REPEAT PROTEIN 29"/>
    <property type="match status" value="1"/>
</dbReference>
<evidence type="ECO:0000313" key="5">
    <source>
        <dbReference type="EMBL" id="QNO57031.1"/>
    </source>
</evidence>
<dbReference type="SUPFAM" id="SSF48452">
    <property type="entry name" value="TPR-like"/>
    <property type="match status" value="2"/>
</dbReference>
<protein>
    <submittedName>
        <fullName evidence="5">Uncharacterized protein</fullName>
    </submittedName>
</protein>
<evidence type="ECO:0000256" key="4">
    <source>
        <dbReference type="ARBA" id="ARBA00022803"/>
    </source>
</evidence>
<sequence length="732" mass="84723">MRNWYDTLESNAIKPDGIFWWGFYRNAYLEQFLNALLRYVSQGRIEPETIKSTWEKTERIKEYIHQGTYLIILDGLEQMQKSASWDEFGTMIHRECTELLHYFADVPKGLCLITSRYSLKDLDEWLERSYKNLPLIDLSIPDSLLTLRSRGVKGSDEDMTEVINRYKGHALSLTSVAGYLNRYYDGDIKQAPEVEFILSDKDRFKDVNKLLRKYAEKMSEPERVFLQIFSLFRQEVTENDFTGVFRHEMEDTKFNDVLANMSELDFVDMINGLVDWRLISYDKTKGSYATHPLIKGYFESDFDEKDKRLCHKRIYQYFGEYAPEQPETLAEMQPLFEQVYHGCAARLYDEVLYDVHWEKIYRMEEYFIYHKLGAWETDLSLVRTFFPEGDFSQMPLVSEKSHQSWLLNAAGLALLSTGRSEEAEEPLKAAIDLYIEENQIAYASVGYRNLADLQFRTGELESGLESARTALDTAEKAKTDQYIVNSKAFLAWILHLLGKGEEAEKEFREADELEGKISGYRLYSGYGILYADFFLSIKRIDEAFELAKQNLEICQRNNLLNDISRCHRCLGAIERIRGNPNEAEAHLQNALEIARKVGMPDLEIEALLESCRLHLDMGRHKDATRDANEVLKICARTGFKLYEPEAEIVLGKAYLALNDIEQAENFAPSAYEKAADMNYRWQEGDAAHLLGEICLTSGDKVKAREWLKKAVACRSEISDPEVKQSEAMLKSL</sequence>
<name>A0A7G9Z9U7_9EURY</name>
<proteinExistence type="predicted"/>
<dbReference type="InterPro" id="IPR051476">
    <property type="entry name" value="Bac_ResReg_Asp_Phosphatase"/>
</dbReference>
<evidence type="ECO:0000256" key="3">
    <source>
        <dbReference type="ARBA" id="ARBA00022737"/>
    </source>
</evidence>
<evidence type="ECO:0000256" key="2">
    <source>
        <dbReference type="ARBA" id="ARBA00022490"/>
    </source>
</evidence>
<dbReference type="Gene3D" id="1.25.40.10">
    <property type="entry name" value="Tetratricopeptide repeat domain"/>
    <property type="match status" value="2"/>
</dbReference>
<dbReference type="InterPro" id="IPR019734">
    <property type="entry name" value="TPR_rpt"/>
</dbReference>
<gene>
    <name evidence="5" type="ORF">PEKJEAHP_00032</name>
</gene>
<dbReference type="SUPFAM" id="SSF52540">
    <property type="entry name" value="P-loop containing nucleoside triphosphate hydrolases"/>
    <property type="match status" value="1"/>
</dbReference>
<dbReference type="AlphaFoldDB" id="A0A7G9Z9U7"/>
<keyword evidence="3" id="KW-0677">Repeat</keyword>
<keyword evidence="4" id="KW-0802">TPR repeat</keyword>
<dbReference type="InterPro" id="IPR027417">
    <property type="entry name" value="P-loop_NTPase"/>
</dbReference>
<dbReference type="GO" id="GO:0005737">
    <property type="term" value="C:cytoplasm"/>
    <property type="evidence" value="ECO:0007669"/>
    <property type="project" value="UniProtKB-SubCell"/>
</dbReference>
<accession>A0A7G9Z9U7</accession>
<evidence type="ECO:0000256" key="1">
    <source>
        <dbReference type="ARBA" id="ARBA00004496"/>
    </source>
</evidence>
<dbReference type="InterPro" id="IPR011990">
    <property type="entry name" value="TPR-like_helical_dom_sf"/>
</dbReference>
<dbReference type="EMBL" id="MT631676">
    <property type="protein sequence ID" value="QNO57031.1"/>
    <property type="molecule type" value="Genomic_DNA"/>
</dbReference>
<dbReference type="Pfam" id="PF13374">
    <property type="entry name" value="TPR_10"/>
    <property type="match status" value="1"/>
</dbReference>
<reference evidence="5" key="1">
    <citation type="submission" date="2020-06" db="EMBL/GenBank/DDBJ databases">
        <title>Unique genomic features of the anaerobic methanotrophic archaea.</title>
        <authorList>
            <person name="Chadwick G.L."/>
            <person name="Skennerton C.T."/>
            <person name="Laso-Perez R."/>
            <person name="Leu A.O."/>
            <person name="Speth D.R."/>
            <person name="Yu H."/>
            <person name="Morgan-Lang C."/>
            <person name="Hatzenpichler R."/>
            <person name="Goudeau D."/>
            <person name="Malmstrom R."/>
            <person name="Brazelton W.J."/>
            <person name="Woyke T."/>
            <person name="Hallam S.J."/>
            <person name="Tyson G.W."/>
            <person name="Wegener G."/>
            <person name="Boetius A."/>
            <person name="Orphan V."/>
        </authorList>
    </citation>
    <scope>NUCLEOTIDE SEQUENCE</scope>
</reference>